<dbReference type="SUPFAM" id="SSF53448">
    <property type="entry name" value="Nucleotide-diphospho-sugar transferases"/>
    <property type="match status" value="1"/>
</dbReference>
<evidence type="ECO:0000313" key="6">
    <source>
        <dbReference type="Proteomes" id="UP000221653"/>
    </source>
</evidence>
<keyword evidence="6" id="KW-1185">Reference proteome</keyword>
<evidence type="ECO:0000256" key="3">
    <source>
        <dbReference type="ARBA" id="ARBA00022679"/>
    </source>
</evidence>
<dbReference type="EMBL" id="PDJF01000001">
    <property type="protein sequence ID" value="PFG27374.1"/>
    <property type="molecule type" value="Genomic_DNA"/>
</dbReference>
<name>A0A2A9DLB0_9CORY</name>
<evidence type="ECO:0000256" key="1">
    <source>
        <dbReference type="ARBA" id="ARBA00006739"/>
    </source>
</evidence>
<gene>
    <name evidence="5" type="ORF">ATK06_0430</name>
</gene>
<dbReference type="OrthoDB" id="7665907at2"/>
<organism evidence="5 6">
    <name type="scientific">Corynebacterium renale</name>
    <dbReference type="NCBI Taxonomy" id="1724"/>
    <lineage>
        <taxon>Bacteria</taxon>
        <taxon>Bacillati</taxon>
        <taxon>Actinomycetota</taxon>
        <taxon>Actinomycetes</taxon>
        <taxon>Mycobacteriales</taxon>
        <taxon>Corynebacteriaceae</taxon>
        <taxon>Corynebacterium</taxon>
    </lineage>
</organism>
<dbReference type="RefSeq" id="WP_048378940.1">
    <property type="nucleotide sequence ID" value="NZ_LDYE01000002.1"/>
</dbReference>
<evidence type="ECO:0000256" key="2">
    <source>
        <dbReference type="ARBA" id="ARBA00022676"/>
    </source>
</evidence>
<keyword evidence="2" id="KW-0328">Glycosyltransferase</keyword>
<evidence type="ECO:0000259" key="4">
    <source>
        <dbReference type="Pfam" id="PF00535"/>
    </source>
</evidence>
<evidence type="ECO:0000313" key="5">
    <source>
        <dbReference type="EMBL" id="PFG27374.1"/>
    </source>
</evidence>
<reference evidence="5 6" key="1">
    <citation type="submission" date="2017-10" db="EMBL/GenBank/DDBJ databases">
        <title>Sequencing the genomes of 1000 actinobacteria strains.</title>
        <authorList>
            <person name="Klenk H.-P."/>
        </authorList>
    </citation>
    <scope>NUCLEOTIDE SEQUENCE [LARGE SCALE GENOMIC DNA]</scope>
    <source>
        <strain evidence="5 6">DSM 20688</strain>
    </source>
</reference>
<dbReference type="Proteomes" id="UP000221653">
    <property type="component" value="Unassembled WGS sequence"/>
</dbReference>
<dbReference type="InterPro" id="IPR001173">
    <property type="entry name" value="Glyco_trans_2-like"/>
</dbReference>
<dbReference type="PANTHER" id="PTHR43685:SF5">
    <property type="entry name" value="GLYCOSYLTRANSFERASE EPSE-RELATED"/>
    <property type="match status" value="1"/>
</dbReference>
<comment type="caution">
    <text evidence="5">The sequence shown here is derived from an EMBL/GenBank/DDBJ whole genome shotgun (WGS) entry which is preliminary data.</text>
</comment>
<dbReference type="AlphaFoldDB" id="A0A2A9DLB0"/>
<feature type="domain" description="Glycosyltransferase 2-like" evidence="4">
    <location>
        <begin position="8"/>
        <end position="157"/>
    </location>
</feature>
<dbReference type="Gene3D" id="3.90.550.10">
    <property type="entry name" value="Spore Coat Polysaccharide Biosynthesis Protein SpsA, Chain A"/>
    <property type="match status" value="1"/>
</dbReference>
<comment type="similarity">
    <text evidence="1">Belongs to the glycosyltransferase 2 family.</text>
</comment>
<protein>
    <submittedName>
        <fullName evidence="5">GT2 family glycosyltransferase</fullName>
    </submittedName>
</protein>
<accession>A0A2A9DLB0</accession>
<keyword evidence="3 5" id="KW-0808">Transferase</keyword>
<dbReference type="STRING" id="1724.GCA_001044175_00792"/>
<dbReference type="InterPro" id="IPR029044">
    <property type="entry name" value="Nucleotide-diphossugar_trans"/>
</dbReference>
<proteinExistence type="inferred from homology"/>
<dbReference type="InterPro" id="IPR050834">
    <property type="entry name" value="Glycosyltransf_2"/>
</dbReference>
<sequence>MTSLACLITAYRGTNADDFLLALESLRDQTRPADEHIIVFDGPVAAEVAAAAESVDLPGKRIERLDDNVGSGLASAAGAAHVTAEFLARLDSDDIAAPERFATQLRYFAEHPHVDVLSTAMQEFDDATFRATASLEAAAGKIRRLPETHAELAKYAKINSPINNPSLMLRTSTLRAAGGYRHVPRMEDYDLAARALARGAVLHNLPEPLTWFRTSPDQLNRRTDGMWRAEARMQANLVRYGLISPPRAALNFVVRSAYRALPAGVLRRVNQLLFNRTR</sequence>
<dbReference type="GO" id="GO:0016757">
    <property type="term" value="F:glycosyltransferase activity"/>
    <property type="evidence" value="ECO:0007669"/>
    <property type="project" value="UniProtKB-KW"/>
</dbReference>
<dbReference type="PANTHER" id="PTHR43685">
    <property type="entry name" value="GLYCOSYLTRANSFERASE"/>
    <property type="match status" value="1"/>
</dbReference>
<dbReference type="Pfam" id="PF00535">
    <property type="entry name" value="Glycos_transf_2"/>
    <property type="match status" value="1"/>
</dbReference>